<reference evidence="2 3" key="1">
    <citation type="submission" date="2020-05" db="EMBL/GenBank/DDBJ databases">
        <title>Draft genome sequence of Desulfovibrio psychrotolerans JS1T.</title>
        <authorList>
            <person name="Ueno A."/>
            <person name="Tamazawa S."/>
            <person name="Tamamura S."/>
            <person name="Murakami T."/>
            <person name="Kiyama T."/>
            <person name="Inomata H."/>
            <person name="Amano Y."/>
            <person name="Miyakawa K."/>
            <person name="Tamaki H."/>
            <person name="Naganuma T."/>
            <person name="Kaneko K."/>
        </authorList>
    </citation>
    <scope>NUCLEOTIDE SEQUENCE [LARGE SCALE GENOMIC DNA]</scope>
    <source>
        <strain evidence="2 3">JS1</strain>
    </source>
</reference>
<evidence type="ECO:0000256" key="1">
    <source>
        <dbReference type="SAM" id="SignalP"/>
    </source>
</evidence>
<dbReference type="Gene3D" id="2.60.40.3500">
    <property type="match status" value="1"/>
</dbReference>
<evidence type="ECO:0000313" key="2">
    <source>
        <dbReference type="EMBL" id="GFM35639.1"/>
    </source>
</evidence>
<comment type="caution">
    <text evidence="2">The sequence shown here is derived from an EMBL/GenBank/DDBJ whole genome shotgun (WGS) entry which is preliminary data.</text>
</comment>
<gene>
    <name evidence="2" type="ORF">DSM19430T_03230</name>
</gene>
<name>A0A7J0BPR4_9BACT</name>
<evidence type="ECO:0008006" key="4">
    <source>
        <dbReference type="Google" id="ProtNLM"/>
    </source>
</evidence>
<feature type="signal peptide" evidence="1">
    <location>
        <begin position="1"/>
        <end position="22"/>
    </location>
</feature>
<organism evidence="2 3">
    <name type="scientific">Desulfovibrio psychrotolerans</name>
    <dbReference type="NCBI Taxonomy" id="415242"/>
    <lineage>
        <taxon>Bacteria</taxon>
        <taxon>Pseudomonadati</taxon>
        <taxon>Thermodesulfobacteriota</taxon>
        <taxon>Desulfovibrionia</taxon>
        <taxon>Desulfovibrionales</taxon>
        <taxon>Desulfovibrionaceae</taxon>
        <taxon>Desulfovibrio</taxon>
    </lineage>
</organism>
<dbReference type="EMBL" id="BLVP01000001">
    <property type="protein sequence ID" value="GFM35639.1"/>
    <property type="molecule type" value="Genomic_DNA"/>
</dbReference>
<dbReference type="Proteomes" id="UP000503820">
    <property type="component" value="Unassembled WGS sequence"/>
</dbReference>
<keyword evidence="1" id="KW-0732">Signal</keyword>
<dbReference type="AlphaFoldDB" id="A0A7J0BPR4"/>
<accession>A0A7J0BPR4</accession>
<sequence>MRLTAILLTVLCLALMPFSVSAEKGKKEEKKLTPATVKNMGVTKDGDVELFCMDFSNPRVPDLQTIDDEANPRVFFDIPAIAEWKGQSTYEIKGSLIKQVRTGYNGKDKKLRVVIDLAPVYNYNVEPSFDDRYNLFCVAFSARSVR</sequence>
<dbReference type="RefSeq" id="WP_174408338.1">
    <property type="nucleotide sequence ID" value="NZ_BLVP01000001.1"/>
</dbReference>
<feature type="chain" id="PRO_5029613350" description="AMIN domain-containing protein" evidence="1">
    <location>
        <begin position="23"/>
        <end position="146"/>
    </location>
</feature>
<evidence type="ECO:0000313" key="3">
    <source>
        <dbReference type="Proteomes" id="UP000503820"/>
    </source>
</evidence>
<keyword evidence="3" id="KW-1185">Reference proteome</keyword>
<proteinExistence type="predicted"/>
<protein>
    <recommendedName>
        <fullName evidence="4">AMIN domain-containing protein</fullName>
    </recommendedName>
</protein>